<dbReference type="OrthoDB" id="210205at2157"/>
<feature type="region of interest" description="Disordered" evidence="3">
    <location>
        <begin position="114"/>
        <end position="166"/>
    </location>
</feature>
<evidence type="ECO:0000259" key="4">
    <source>
        <dbReference type="PROSITE" id="PS01031"/>
    </source>
</evidence>
<evidence type="ECO:0000313" key="6">
    <source>
        <dbReference type="Proteomes" id="UP000283805"/>
    </source>
</evidence>
<organism evidence="5 6">
    <name type="scientific">Halopiger aswanensis</name>
    <dbReference type="NCBI Taxonomy" id="148449"/>
    <lineage>
        <taxon>Archaea</taxon>
        <taxon>Methanobacteriati</taxon>
        <taxon>Methanobacteriota</taxon>
        <taxon>Stenosarchaea group</taxon>
        <taxon>Halobacteria</taxon>
        <taxon>Halobacteriales</taxon>
        <taxon>Natrialbaceae</taxon>
        <taxon>Halopiger</taxon>
    </lineage>
</organism>
<evidence type="ECO:0000256" key="1">
    <source>
        <dbReference type="PROSITE-ProRule" id="PRU00285"/>
    </source>
</evidence>
<dbReference type="InterPro" id="IPR002068">
    <property type="entry name" value="A-crystallin/Hsp20_dom"/>
</dbReference>
<dbReference type="CDD" id="cd06464">
    <property type="entry name" value="ACD_sHsps-like"/>
    <property type="match status" value="1"/>
</dbReference>
<comment type="similarity">
    <text evidence="1 2">Belongs to the small heat shock protein (HSP20) family.</text>
</comment>
<evidence type="ECO:0000256" key="2">
    <source>
        <dbReference type="RuleBase" id="RU003616"/>
    </source>
</evidence>
<dbReference type="RefSeq" id="WP_120244558.1">
    <property type="nucleotide sequence ID" value="NZ_RAPO01000002.1"/>
</dbReference>
<sequence length="166" mass="17981">MTLKDLGRSVGNALYRQVGRANGQVQRHRSLPVDVLENETAYLVVFDAPGAEPDDVQVRYLSGSVRIHIERFREFREGYEMRFPGRGMELEGEAELPSDALVNPDAGTATLTESGTVRIEIPKADSATDTTAEADEDIVSADRTDSGSEAGRPEPGAETEGVTVDD</sequence>
<evidence type="ECO:0000313" key="5">
    <source>
        <dbReference type="EMBL" id="RKD95270.1"/>
    </source>
</evidence>
<dbReference type="PROSITE" id="PS01031">
    <property type="entry name" value="SHSP"/>
    <property type="match status" value="1"/>
</dbReference>
<accession>A0A3R7GVW3</accession>
<keyword evidence="6" id="KW-1185">Reference proteome</keyword>
<name>A0A3R7GVW3_9EURY</name>
<protein>
    <submittedName>
        <fullName evidence="5">HSP20 family molecular chaperone IbpA</fullName>
    </submittedName>
</protein>
<comment type="caution">
    <text evidence="5">The sequence shown here is derived from an EMBL/GenBank/DDBJ whole genome shotgun (WGS) entry which is preliminary data.</text>
</comment>
<proteinExistence type="inferred from homology"/>
<dbReference type="Gene3D" id="2.60.40.790">
    <property type="match status" value="1"/>
</dbReference>
<dbReference type="Pfam" id="PF00011">
    <property type="entry name" value="HSP20"/>
    <property type="match status" value="1"/>
</dbReference>
<dbReference type="Proteomes" id="UP000283805">
    <property type="component" value="Unassembled WGS sequence"/>
</dbReference>
<dbReference type="InterPro" id="IPR008978">
    <property type="entry name" value="HSP20-like_chaperone"/>
</dbReference>
<dbReference type="SUPFAM" id="SSF49764">
    <property type="entry name" value="HSP20-like chaperones"/>
    <property type="match status" value="1"/>
</dbReference>
<reference evidence="5 6" key="1">
    <citation type="submission" date="2018-09" db="EMBL/GenBank/DDBJ databases">
        <title>Genomic Encyclopedia of Archaeal and Bacterial Type Strains, Phase II (KMG-II): from individual species to whole genera.</title>
        <authorList>
            <person name="Goeker M."/>
        </authorList>
    </citation>
    <scope>NUCLEOTIDE SEQUENCE [LARGE SCALE GENOMIC DNA]</scope>
    <source>
        <strain evidence="5 6">DSM 13151</strain>
    </source>
</reference>
<feature type="domain" description="SHSP" evidence="4">
    <location>
        <begin position="24"/>
        <end position="142"/>
    </location>
</feature>
<dbReference type="AlphaFoldDB" id="A0A3R7GVW3"/>
<evidence type="ECO:0000256" key="3">
    <source>
        <dbReference type="SAM" id="MobiDB-lite"/>
    </source>
</evidence>
<dbReference type="EMBL" id="RAPO01000002">
    <property type="protein sequence ID" value="RKD95270.1"/>
    <property type="molecule type" value="Genomic_DNA"/>
</dbReference>
<gene>
    <name evidence="5" type="ORF">ATJ93_2122</name>
</gene>